<comment type="caution">
    <text evidence="6">The sequence shown here is derived from an EMBL/GenBank/DDBJ whole genome shotgun (WGS) entry which is preliminary data.</text>
</comment>
<dbReference type="OrthoDB" id="9180899at2"/>
<dbReference type="GO" id="GO:0006105">
    <property type="term" value="P:succinate metabolic process"/>
    <property type="evidence" value="ECO:0007669"/>
    <property type="project" value="TreeGrafter"/>
</dbReference>
<dbReference type="EMBL" id="LPUF01000001">
    <property type="protein sequence ID" value="OQK17676.1"/>
    <property type="molecule type" value="Genomic_DNA"/>
</dbReference>
<keyword evidence="5" id="KW-0143">Chaperone</keyword>
<gene>
    <name evidence="6" type="ORF">AU255_07370</name>
</gene>
<dbReference type="InterPro" id="IPR005631">
    <property type="entry name" value="SDH"/>
</dbReference>
<dbReference type="InterPro" id="IPR036714">
    <property type="entry name" value="SDH_sf"/>
</dbReference>
<dbReference type="SUPFAM" id="SSF109910">
    <property type="entry name" value="YgfY-like"/>
    <property type="match status" value="1"/>
</dbReference>
<proteinExistence type="inferred from homology"/>
<dbReference type="InterPro" id="IPR050531">
    <property type="entry name" value="SdhE_FAD_assembly_factor"/>
</dbReference>
<evidence type="ECO:0000313" key="7">
    <source>
        <dbReference type="Proteomes" id="UP000191980"/>
    </source>
</evidence>
<evidence type="ECO:0000256" key="5">
    <source>
        <dbReference type="ARBA" id="ARBA00023186"/>
    </source>
</evidence>
<dbReference type="GO" id="GO:0005737">
    <property type="term" value="C:cytoplasm"/>
    <property type="evidence" value="ECO:0007669"/>
    <property type="project" value="UniProtKB-SubCell"/>
</dbReference>
<accession>A0A1V8M842</accession>
<evidence type="ECO:0000256" key="2">
    <source>
        <dbReference type="ARBA" id="ARBA00008571"/>
    </source>
</evidence>
<dbReference type="Gene3D" id="1.10.150.250">
    <property type="entry name" value="Flavinator of succinate dehydrogenase"/>
    <property type="match status" value="1"/>
</dbReference>
<dbReference type="STRING" id="1420851.AU255_07370"/>
<evidence type="ECO:0000256" key="3">
    <source>
        <dbReference type="ARBA" id="ARBA00019418"/>
    </source>
</evidence>
<comment type="similarity">
    <text evidence="2">Belongs to the SdhE FAD assembly factor family.</text>
</comment>
<sequence>MQDLKRLRWQCRRGVKELDAVLCAYLDSYYVASSPSDQHLFSELLALEDDLLIACFFAKNFPEKEELKPLVEKIRSTFVG</sequence>
<evidence type="ECO:0000313" key="6">
    <source>
        <dbReference type="EMBL" id="OQK17676.1"/>
    </source>
</evidence>
<dbReference type="PANTHER" id="PTHR39585:SF1">
    <property type="entry name" value="FAD ASSEMBLY FACTOR SDHE"/>
    <property type="match status" value="1"/>
</dbReference>
<dbReference type="Proteomes" id="UP000191980">
    <property type="component" value="Unassembled WGS sequence"/>
</dbReference>
<dbReference type="PANTHER" id="PTHR39585">
    <property type="entry name" value="FAD ASSEMBLY FACTOR SDHE"/>
    <property type="match status" value="1"/>
</dbReference>
<evidence type="ECO:0000256" key="1">
    <source>
        <dbReference type="ARBA" id="ARBA00004496"/>
    </source>
</evidence>
<comment type="subcellular location">
    <subcellularLocation>
        <location evidence="1">Cytoplasm</location>
    </subcellularLocation>
</comment>
<name>A0A1V8M842_9GAMM</name>
<keyword evidence="4" id="KW-0963">Cytoplasm</keyword>
<dbReference type="RefSeq" id="WP_080522288.1">
    <property type="nucleotide sequence ID" value="NZ_LPUF01000001.1"/>
</dbReference>
<keyword evidence="7" id="KW-1185">Reference proteome</keyword>
<dbReference type="AlphaFoldDB" id="A0A1V8M842"/>
<evidence type="ECO:0000256" key="4">
    <source>
        <dbReference type="ARBA" id="ARBA00022490"/>
    </source>
</evidence>
<reference evidence="6 7" key="1">
    <citation type="submission" date="2015-12" db="EMBL/GenBank/DDBJ databases">
        <authorList>
            <person name="Shamseldin A."/>
            <person name="Moawad H."/>
            <person name="Abd El-Rahim W.M."/>
            <person name="Sadowsky M.J."/>
        </authorList>
    </citation>
    <scope>NUCLEOTIDE SEQUENCE [LARGE SCALE GENOMIC DNA]</scope>
    <source>
        <strain evidence="6 7">WF1</strain>
    </source>
</reference>
<protein>
    <recommendedName>
        <fullName evidence="3">FAD assembly factor SdhE</fullName>
    </recommendedName>
</protein>
<organism evidence="6 7">
    <name type="scientific">Methyloprofundus sedimenti</name>
    <dbReference type="NCBI Taxonomy" id="1420851"/>
    <lineage>
        <taxon>Bacteria</taxon>
        <taxon>Pseudomonadati</taxon>
        <taxon>Pseudomonadota</taxon>
        <taxon>Gammaproteobacteria</taxon>
        <taxon>Methylococcales</taxon>
        <taxon>Methylococcaceae</taxon>
        <taxon>Methyloprofundus</taxon>
    </lineage>
</organism>
<dbReference type="Pfam" id="PF03937">
    <property type="entry name" value="Sdh5"/>
    <property type="match status" value="1"/>
</dbReference>